<dbReference type="AlphaFoldDB" id="A0A7K0ERA2"/>
<dbReference type="Gene3D" id="2.60.40.10">
    <property type="entry name" value="Immunoglobulins"/>
    <property type="match status" value="1"/>
</dbReference>
<gene>
    <name evidence="4" type="ORF">GJJ30_23770</name>
</gene>
<dbReference type="OrthoDB" id="633728at2"/>
<evidence type="ECO:0000259" key="3">
    <source>
        <dbReference type="SMART" id="SM00736"/>
    </source>
</evidence>
<dbReference type="EMBL" id="WJXZ01000014">
    <property type="protein sequence ID" value="MRS64337.1"/>
    <property type="molecule type" value="Genomic_DNA"/>
</dbReference>
<evidence type="ECO:0000256" key="1">
    <source>
        <dbReference type="ARBA" id="ARBA00022729"/>
    </source>
</evidence>
<dbReference type="SUPFAM" id="SSF49313">
    <property type="entry name" value="Cadherin-like"/>
    <property type="match status" value="1"/>
</dbReference>
<feature type="compositionally biased region" description="Pro residues" evidence="2">
    <location>
        <begin position="783"/>
        <end position="795"/>
    </location>
</feature>
<protein>
    <recommendedName>
        <fullName evidence="3">Dystroglycan-type cadherin-like domain-containing protein</fullName>
    </recommendedName>
</protein>
<dbReference type="InterPro" id="IPR015919">
    <property type="entry name" value="Cadherin-like_sf"/>
</dbReference>
<dbReference type="Pfam" id="PF13205">
    <property type="entry name" value="Big_5"/>
    <property type="match status" value="1"/>
</dbReference>
<name>A0A7K0ERA2_9BACT</name>
<dbReference type="GO" id="GO:0016020">
    <property type="term" value="C:membrane"/>
    <property type="evidence" value="ECO:0007669"/>
    <property type="project" value="InterPro"/>
</dbReference>
<dbReference type="RefSeq" id="WP_154177687.1">
    <property type="nucleotide sequence ID" value="NZ_WJXZ01000014.1"/>
</dbReference>
<dbReference type="InterPro" id="IPR032812">
    <property type="entry name" value="SbsA_Ig"/>
</dbReference>
<sequence>MLSLPVRFINRQNGVILCLLIGLLSARPIFANKVSLGDPALITAVTVQGTSFCQGSEVAITMEVTNMPKKVQYNIYLSDAQGKYSSPKYLDAVDEPKATITLPDNLEPGTKYTLLVQAKDIQDPAHSKYLDSRNSGAFTVLPRLGKPVISAYYLCGTGFITLQASANCISDGIPTYYIELSDENGNFPGYTIATGFKKTGSITIPTSGPFKAGTYRIRLQGEHVTSEPSDLFTVTGFTFSGAPSLTNVPTCTGGTIGISFSAGCGGVFQANDPFDYTPFLSDAKGDFANPLQLLMTQEKPGLGTIELPNNLPKGQYRIKLRANGGGFTQDSPASAPFTVDAIGNGEVALQLSGTQFCSGNAVSVKIMTHCLPQDAKLAMLISDAQGNFTNTNFQPLEISPNNATFEKQILLVGPDKNTQQLALLPDGNAYKIAALVVPQLGTEYLVESSSFAINQATCATQPLQAIPKKLDNFSTTSAIPSATKSLVIQQANPKAEYAYGVNILGDYEISFDNINYGSGFFNLTKEESVIFKEHPMLVRLKAGLPAGPHYGLISVSIGNGTGEWVIVPLSGVVTVGNSNPNLVPVYQGSFTNQVVQSGSAVNFTLPTNAFSDPEGQSLVWSASGLPSGLTLSNQTIAGTANQPGTYPVTITATDPGGLKAQGGFTLTVNVSGGGIGGNFEGYLDKVECGSFRGWAWDAAKPNSPVTIEFSADGAIVGTTVASIFRDDLKNSGKGNGAHAYSFSTPASLKDGKPHLITAKVENTGFILKWAPKTLQCANENPNPGNPPVDPNPGNPPLSDSQFEGYLDKVECGTIRGWVWDATKPNTPVTIEFYTGNTVWGTTSANIYRPDLKDAKKGNGEHAYSFPVPDALKDGQSRLMYARVAGSSYVLKWSGKALVCPAGGRLSAELGAELEVRVLGNPVSEQVQAEVRGAEDQPLDVQLLDGNGRLVQQIQFEKGEATQVVTLDVRQQPQGLLLLRVSGGLRQVVRKIVKR</sequence>
<feature type="region of interest" description="Disordered" evidence="2">
    <location>
        <begin position="776"/>
        <end position="801"/>
    </location>
</feature>
<comment type="caution">
    <text evidence="4">The sequence shown here is derived from an EMBL/GenBank/DDBJ whole genome shotgun (WGS) entry which is preliminary data.</text>
</comment>
<keyword evidence="5" id="KW-1185">Reference proteome</keyword>
<dbReference type="InterPro" id="IPR006644">
    <property type="entry name" value="Cadg"/>
</dbReference>
<reference evidence="4 5" key="1">
    <citation type="journal article" date="2018" name="Antonie Van Leeuwenhoek">
        <title>Larkinella terrae sp. nov., isolated from soil on Jeju Island, South Korea.</title>
        <authorList>
            <person name="Ten L.N."/>
            <person name="Jeon J."/>
            <person name="Park S.J."/>
            <person name="Park S."/>
            <person name="Lee S.Y."/>
            <person name="Kim M.K."/>
            <person name="Jung H.Y."/>
        </authorList>
    </citation>
    <scope>NUCLEOTIDE SEQUENCE [LARGE SCALE GENOMIC DNA]</scope>
    <source>
        <strain evidence="4 5">KCTC 52001</strain>
    </source>
</reference>
<evidence type="ECO:0000313" key="4">
    <source>
        <dbReference type="EMBL" id="MRS64337.1"/>
    </source>
</evidence>
<accession>A0A7K0ERA2</accession>
<dbReference type="Pfam" id="PF05345">
    <property type="entry name" value="He_PIG"/>
    <property type="match status" value="1"/>
</dbReference>
<feature type="domain" description="Dystroglycan-type cadherin-like" evidence="3">
    <location>
        <begin position="585"/>
        <end position="675"/>
    </location>
</feature>
<evidence type="ECO:0000313" key="5">
    <source>
        <dbReference type="Proteomes" id="UP000441754"/>
    </source>
</evidence>
<evidence type="ECO:0000256" key="2">
    <source>
        <dbReference type="SAM" id="MobiDB-lite"/>
    </source>
</evidence>
<proteinExistence type="predicted"/>
<dbReference type="Proteomes" id="UP000441754">
    <property type="component" value="Unassembled WGS sequence"/>
</dbReference>
<dbReference type="InterPro" id="IPR013783">
    <property type="entry name" value="Ig-like_fold"/>
</dbReference>
<dbReference type="GO" id="GO:0005509">
    <property type="term" value="F:calcium ion binding"/>
    <property type="evidence" value="ECO:0007669"/>
    <property type="project" value="InterPro"/>
</dbReference>
<keyword evidence="1" id="KW-0732">Signal</keyword>
<organism evidence="4 5">
    <name type="scientific">Larkinella terrae</name>
    <dbReference type="NCBI Taxonomy" id="2025311"/>
    <lineage>
        <taxon>Bacteria</taxon>
        <taxon>Pseudomonadati</taxon>
        <taxon>Bacteroidota</taxon>
        <taxon>Cytophagia</taxon>
        <taxon>Cytophagales</taxon>
        <taxon>Spirosomataceae</taxon>
        <taxon>Larkinella</taxon>
    </lineage>
</organism>
<dbReference type="SMART" id="SM00736">
    <property type="entry name" value="CADG"/>
    <property type="match status" value="1"/>
</dbReference>